<dbReference type="EMBL" id="WIXE01006241">
    <property type="protein sequence ID" value="KAK5981473.1"/>
    <property type="molecule type" value="Genomic_DNA"/>
</dbReference>
<gene>
    <name evidence="2" type="ORF">GCK32_005481</name>
</gene>
<dbReference type="Gene3D" id="3.40.50.300">
    <property type="entry name" value="P-loop containing nucleotide triphosphate hydrolases"/>
    <property type="match status" value="1"/>
</dbReference>
<dbReference type="SUPFAM" id="SSF52540">
    <property type="entry name" value="P-loop containing nucleoside triphosphate hydrolases"/>
    <property type="match status" value="1"/>
</dbReference>
<dbReference type="AlphaFoldDB" id="A0AAN8GBR7"/>
<sequence length="374" mass="40787">MSRSSGPVTRAQARLAQAKEESAPPEGLTEESLPAVPKFTEDIQSTLIDLADNDPVLGRDAKELRDATANAVTEVWHDAHHSTELLAQQISQHGDRRVIEGYVRLGKLTKSADAANEAVSRMLHNVECVEGDRRVIEGYVRLGKLTKSADAANEAVSRMLHNVECVEDQREALDLAMAGHPIAGINAAFGTGKTFLASVIAGLLIQAGKGPVIVTTTTNNGAAHFTNTLLAIEEFRSLRLLRYISEAAFLDESPTTPADIHEILKSLEDQYDLVLNAEKRLLCSRFGRGRTLYEQYARDPDRSMNMNESEIEEYILAEKEAAGLEMLARDKDVTGGNGNNAGGSRDTRGEAAWSPCLPQMEPSARTPRPTSRLE</sequence>
<accession>A0AAN8GBR7</accession>
<dbReference type="InterPro" id="IPR027417">
    <property type="entry name" value="P-loop_NTPase"/>
</dbReference>
<evidence type="ECO:0000256" key="1">
    <source>
        <dbReference type="SAM" id="MobiDB-lite"/>
    </source>
</evidence>
<feature type="region of interest" description="Disordered" evidence="1">
    <location>
        <begin position="1"/>
        <end position="36"/>
    </location>
</feature>
<organism evidence="2 3">
    <name type="scientific">Trichostrongylus colubriformis</name>
    <name type="common">Black scour worm</name>
    <dbReference type="NCBI Taxonomy" id="6319"/>
    <lineage>
        <taxon>Eukaryota</taxon>
        <taxon>Metazoa</taxon>
        <taxon>Ecdysozoa</taxon>
        <taxon>Nematoda</taxon>
        <taxon>Chromadorea</taxon>
        <taxon>Rhabditida</taxon>
        <taxon>Rhabditina</taxon>
        <taxon>Rhabditomorpha</taxon>
        <taxon>Strongyloidea</taxon>
        <taxon>Trichostrongylidae</taxon>
        <taxon>Trichostrongylus</taxon>
    </lineage>
</organism>
<reference evidence="2 3" key="1">
    <citation type="submission" date="2019-10" db="EMBL/GenBank/DDBJ databases">
        <title>Assembly and Annotation for the nematode Trichostrongylus colubriformis.</title>
        <authorList>
            <person name="Martin J."/>
        </authorList>
    </citation>
    <scope>NUCLEOTIDE SEQUENCE [LARGE SCALE GENOMIC DNA]</scope>
    <source>
        <strain evidence="2">G859</strain>
        <tissue evidence="2">Whole worm</tissue>
    </source>
</reference>
<name>A0AAN8GBR7_TRICO</name>
<proteinExistence type="predicted"/>
<protein>
    <submittedName>
        <fullName evidence="2">Uncharacterized protein</fullName>
    </submittedName>
</protein>
<evidence type="ECO:0000313" key="3">
    <source>
        <dbReference type="Proteomes" id="UP001331761"/>
    </source>
</evidence>
<dbReference type="Proteomes" id="UP001331761">
    <property type="component" value="Unassembled WGS sequence"/>
</dbReference>
<keyword evidence="3" id="KW-1185">Reference proteome</keyword>
<evidence type="ECO:0000313" key="2">
    <source>
        <dbReference type="EMBL" id="KAK5981473.1"/>
    </source>
</evidence>
<feature type="region of interest" description="Disordered" evidence="1">
    <location>
        <begin position="330"/>
        <end position="374"/>
    </location>
</feature>
<comment type="caution">
    <text evidence="2">The sequence shown here is derived from an EMBL/GenBank/DDBJ whole genome shotgun (WGS) entry which is preliminary data.</text>
</comment>